<comment type="subunit">
    <text evidence="7">Homotrimer.</text>
</comment>
<evidence type="ECO:0000256" key="2">
    <source>
        <dbReference type="ARBA" id="ARBA00022556"/>
    </source>
</evidence>
<reference evidence="10 11" key="1">
    <citation type="submission" date="2024-08" db="EMBL/GenBank/DDBJ databases">
        <title>Whole-genome sequencing of halo(alkali)philic microorganisms from hypersaline lakes.</title>
        <authorList>
            <person name="Sorokin D.Y."/>
            <person name="Merkel A.Y."/>
            <person name="Messina E."/>
            <person name="Yakimov M."/>
        </authorList>
    </citation>
    <scope>NUCLEOTIDE SEQUENCE [LARGE SCALE GENOMIC DNA]</scope>
    <source>
        <strain evidence="10 11">AB-hyl4</strain>
    </source>
</reference>
<evidence type="ECO:0000313" key="11">
    <source>
        <dbReference type="Proteomes" id="UP001575105"/>
    </source>
</evidence>
<dbReference type="InterPro" id="IPR001451">
    <property type="entry name" value="Hexapep"/>
</dbReference>
<gene>
    <name evidence="7 10" type="primary">lpxD</name>
    <name evidence="10" type="ORF">ACERK3_03390</name>
</gene>
<dbReference type="Pfam" id="PF04613">
    <property type="entry name" value="LpxD"/>
    <property type="match status" value="1"/>
</dbReference>
<evidence type="ECO:0000256" key="8">
    <source>
        <dbReference type="SAM" id="Coils"/>
    </source>
</evidence>
<dbReference type="EC" id="2.3.1.191" evidence="7"/>
<feature type="active site" description="Proton acceptor" evidence="7">
    <location>
        <position position="245"/>
    </location>
</feature>
<dbReference type="EMBL" id="JBGUBD010000002">
    <property type="protein sequence ID" value="MFA9477335.1"/>
    <property type="molecule type" value="Genomic_DNA"/>
</dbReference>
<evidence type="ECO:0000256" key="4">
    <source>
        <dbReference type="ARBA" id="ARBA00022737"/>
    </source>
</evidence>
<protein>
    <recommendedName>
        <fullName evidence="7">UDP-3-O-acylglucosamine N-acyltransferase</fullName>
        <ecNumber evidence="7">2.3.1.191</ecNumber>
    </recommendedName>
</protein>
<evidence type="ECO:0000256" key="7">
    <source>
        <dbReference type="HAMAP-Rule" id="MF_00523"/>
    </source>
</evidence>
<comment type="catalytic activity">
    <reaction evidence="7">
        <text>a UDP-3-O-[(3R)-3-hydroxyacyl]-alpha-D-glucosamine + a (3R)-hydroxyacyl-[ACP] = a UDP-2-N,3-O-bis[(3R)-3-hydroxyacyl]-alpha-D-glucosamine + holo-[ACP] + H(+)</text>
        <dbReference type="Rhea" id="RHEA:53836"/>
        <dbReference type="Rhea" id="RHEA-COMP:9685"/>
        <dbReference type="Rhea" id="RHEA-COMP:9945"/>
        <dbReference type="ChEBI" id="CHEBI:15378"/>
        <dbReference type="ChEBI" id="CHEBI:64479"/>
        <dbReference type="ChEBI" id="CHEBI:78827"/>
        <dbReference type="ChEBI" id="CHEBI:137740"/>
        <dbReference type="ChEBI" id="CHEBI:137748"/>
        <dbReference type="EC" id="2.3.1.191"/>
    </reaction>
</comment>
<dbReference type="PANTHER" id="PTHR43378">
    <property type="entry name" value="UDP-3-O-ACYLGLUCOSAMINE N-ACYLTRANSFERASE"/>
    <property type="match status" value="1"/>
</dbReference>
<keyword evidence="3 7" id="KW-0808">Transferase</keyword>
<dbReference type="SUPFAM" id="SSF51161">
    <property type="entry name" value="Trimeric LpxA-like enzymes"/>
    <property type="match status" value="1"/>
</dbReference>
<comment type="caution">
    <text evidence="10">The sequence shown here is derived from an EMBL/GenBank/DDBJ whole genome shotgun (WGS) entry which is preliminary data.</text>
</comment>
<comment type="function">
    <text evidence="7">Catalyzes the N-acylation of UDP-3-O-acylglucosamine using 3-hydroxyacyl-ACP as the acyl donor. Is involved in the biosynthesis of lipid A, a phosphorylated glycolipid that anchors the lipopolysaccharide to the outer membrane of the cell.</text>
</comment>
<organism evidence="10 11">
    <name type="scientific">Natronomicrosphaera hydrolytica</name>
    <dbReference type="NCBI Taxonomy" id="3242702"/>
    <lineage>
        <taxon>Bacteria</taxon>
        <taxon>Pseudomonadati</taxon>
        <taxon>Planctomycetota</taxon>
        <taxon>Phycisphaerae</taxon>
        <taxon>Phycisphaerales</taxon>
        <taxon>Phycisphaeraceae</taxon>
        <taxon>Natronomicrosphaera</taxon>
    </lineage>
</organism>
<accession>A0ABV4U162</accession>
<keyword evidence="2 7" id="KW-0441">Lipid A biosynthesis</keyword>
<feature type="coiled-coil region" evidence="8">
    <location>
        <begin position="328"/>
        <end position="358"/>
    </location>
</feature>
<evidence type="ECO:0000313" key="10">
    <source>
        <dbReference type="EMBL" id="MFA9477335.1"/>
    </source>
</evidence>
<keyword evidence="5 7" id="KW-0443">Lipid metabolism</keyword>
<proteinExistence type="inferred from homology"/>
<name>A0ABV4U162_9BACT</name>
<evidence type="ECO:0000256" key="5">
    <source>
        <dbReference type="ARBA" id="ARBA00023098"/>
    </source>
</evidence>
<dbReference type="RefSeq" id="WP_425344260.1">
    <property type="nucleotide sequence ID" value="NZ_JBGUBD010000002.1"/>
</dbReference>
<dbReference type="InterPro" id="IPR020573">
    <property type="entry name" value="UDP_GlcNAc_AcTrfase_non-rep"/>
</dbReference>
<sequence length="358" mass="37033">MSMTANDLARRIGATVQGNGDVELTGCATLEQAQPSDVSFLANRKYAKLLGTTQAGAVVVSADDVRMADDRLLLIADDPYFAFRQAMVELVGFRSPPAPGISEQASIASSATIGRDCYIGPFAVVSEGAVVGDGCVLYPHSYVGRGATVGDQCTLHPGVTVYDACRLGSRVTLHAGCSIGQDGFGYATHGEPGQPPVHHKIPPAGNVVIEDDVEMGAHCSVDRATMGSTVVGRGSKFSNGVTIGHGSKVGPFNLLVAQVGLAGSVTTGAYVAMGGQVGVAGHLKVGDQTQIAAKSGVASDVPDKVQFGGAPAQPFADAKRQILAMTRLPDLVADSRKMRKRIEKLEAKLAELEAASEE</sequence>
<comment type="pathway">
    <text evidence="7">Bacterial outer membrane biogenesis; LPS lipid A biosynthesis.</text>
</comment>
<dbReference type="Pfam" id="PF00132">
    <property type="entry name" value="Hexapep"/>
    <property type="match status" value="1"/>
</dbReference>
<evidence type="ECO:0000256" key="3">
    <source>
        <dbReference type="ARBA" id="ARBA00022679"/>
    </source>
</evidence>
<comment type="similarity">
    <text evidence="7">Belongs to the transferase hexapeptide repeat family. LpxD subfamily.</text>
</comment>
<dbReference type="Proteomes" id="UP001575105">
    <property type="component" value="Unassembled WGS sequence"/>
</dbReference>
<feature type="domain" description="UDP-3-O-[3-hydroxymyristoyl] glucosamine N-acyltransferase non-repeat region" evidence="9">
    <location>
        <begin position="21"/>
        <end position="86"/>
    </location>
</feature>
<keyword evidence="4 7" id="KW-0677">Repeat</keyword>
<dbReference type="HAMAP" id="MF_00523">
    <property type="entry name" value="LpxD"/>
    <property type="match status" value="1"/>
</dbReference>
<dbReference type="NCBIfam" id="NF002060">
    <property type="entry name" value="PRK00892.1"/>
    <property type="match status" value="1"/>
</dbReference>
<keyword evidence="6 7" id="KW-0012">Acyltransferase</keyword>
<keyword evidence="8" id="KW-0175">Coiled coil</keyword>
<keyword evidence="1 7" id="KW-0444">Lipid biosynthesis</keyword>
<dbReference type="InterPro" id="IPR011004">
    <property type="entry name" value="Trimer_LpxA-like_sf"/>
</dbReference>
<dbReference type="Gene3D" id="3.40.1390.10">
    <property type="entry name" value="MurE/MurF, N-terminal domain"/>
    <property type="match status" value="1"/>
</dbReference>
<dbReference type="PANTHER" id="PTHR43378:SF2">
    <property type="entry name" value="UDP-3-O-ACYLGLUCOSAMINE N-ACYLTRANSFERASE 1, MITOCHONDRIAL-RELATED"/>
    <property type="match status" value="1"/>
</dbReference>
<dbReference type="Gene3D" id="2.160.10.10">
    <property type="entry name" value="Hexapeptide repeat proteins"/>
    <property type="match status" value="1"/>
</dbReference>
<keyword evidence="11" id="KW-1185">Reference proteome</keyword>
<evidence type="ECO:0000259" key="9">
    <source>
        <dbReference type="Pfam" id="PF04613"/>
    </source>
</evidence>
<dbReference type="InterPro" id="IPR007691">
    <property type="entry name" value="LpxD"/>
</dbReference>
<dbReference type="CDD" id="cd03352">
    <property type="entry name" value="LbH_LpxD"/>
    <property type="match status" value="1"/>
</dbReference>
<dbReference type="NCBIfam" id="TIGR01853">
    <property type="entry name" value="lipid_A_lpxD"/>
    <property type="match status" value="1"/>
</dbReference>
<evidence type="ECO:0000256" key="6">
    <source>
        <dbReference type="ARBA" id="ARBA00023315"/>
    </source>
</evidence>
<evidence type="ECO:0000256" key="1">
    <source>
        <dbReference type="ARBA" id="ARBA00022516"/>
    </source>
</evidence>
<dbReference type="GO" id="GO:0103118">
    <property type="term" value="F:UDP-3-O-[(3R)-3-hydroxyacyl]-glucosamine N-acyltransferase activity"/>
    <property type="evidence" value="ECO:0007669"/>
    <property type="project" value="UniProtKB-EC"/>
</dbReference>
<dbReference type="Pfam" id="PF14602">
    <property type="entry name" value="Hexapep_2"/>
    <property type="match status" value="1"/>
</dbReference>